<dbReference type="EMBL" id="JACCHL010000001">
    <property type="protein sequence ID" value="NYH53007.1"/>
    <property type="molecule type" value="Genomic_DNA"/>
</dbReference>
<comment type="caution">
    <text evidence="1">The sequence shown here is derived from an EMBL/GenBank/DDBJ whole genome shotgun (WGS) entry which is preliminary data.</text>
</comment>
<proteinExistence type="predicted"/>
<sequence length="108" mass="12529">MSSENKGEQHGSSAHGMLPVPPGMDLMEYLDLREKAESYIRMVGYLYVDLAFHEENPEQKEKFEKESKRHSTLLKSMKWMNMEAAKPIVAEYPELIRRLREKVKGSDA</sequence>
<gene>
    <name evidence="1" type="ORF">HNR06_002596</name>
</gene>
<name>A0A7Y9XDR1_9ACTN</name>
<reference evidence="1 2" key="1">
    <citation type="submission" date="2020-07" db="EMBL/GenBank/DDBJ databases">
        <title>Sequencing the genomes of 1000 actinobacteria strains.</title>
        <authorList>
            <person name="Klenk H.-P."/>
        </authorList>
    </citation>
    <scope>NUCLEOTIDE SEQUENCE [LARGE SCALE GENOMIC DNA]</scope>
    <source>
        <strain evidence="1 2">DSM 45278</strain>
    </source>
</reference>
<dbReference type="Proteomes" id="UP000584931">
    <property type="component" value="Unassembled WGS sequence"/>
</dbReference>
<dbReference type="AlphaFoldDB" id="A0A7Y9XDR1"/>
<dbReference type="RefSeq" id="WP_179810190.1">
    <property type="nucleotide sequence ID" value="NZ_JACCHL010000001.1"/>
</dbReference>
<evidence type="ECO:0000313" key="2">
    <source>
        <dbReference type="Proteomes" id="UP000584931"/>
    </source>
</evidence>
<evidence type="ECO:0000313" key="1">
    <source>
        <dbReference type="EMBL" id="NYH53007.1"/>
    </source>
</evidence>
<organism evidence="1 2">
    <name type="scientific">Nocardiopsis sinuspersici</name>
    <dbReference type="NCBI Taxonomy" id="501010"/>
    <lineage>
        <taxon>Bacteria</taxon>
        <taxon>Bacillati</taxon>
        <taxon>Actinomycetota</taxon>
        <taxon>Actinomycetes</taxon>
        <taxon>Streptosporangiales</taxon>
        <taxon>Nocardiopsidaceae</taxon>
        <taxon>Nocardiopsis</taxon>
    </lineage>
</organism>
<protein>
    <submittedName>
        <fullName evidence="1">Uncharacterized protein</fullName>
    </submittedName>
</protein>
<accession>A0A7Y9XDR1</accession>